<dbReference type="eggNOG" id="ENOG502S5QU">
    <property type="taxonomic scope" value="Eukaryota"/>
</dbReference>
<dbReference type="PANTHER" id="PTHR28152:SF1">
    <property type="entry name" value="HYDROXYACYL-THIOESTER DEHYDRATASE TYPE 2, MITOCHONDRIAL"/>
    <property type="match status" value="1"/>
</dbReference>
<sequence>MNGSLLSRRVVLKDFLSPSPLRKLQALFQGKLPEPEPESTFDLQKSPIVQPAQHFVFLNSASSETQLDLDGYETVYSPFGKRLSHKHRLWLHGVLKFHRPLRLFQEAECHEVVHTKQVGQKINPLSIAKENVSKADTLPAQVLIERKIYNQQKDLCLEEDRTLYYTNKDYLVDEKKIISKSPSTKSWVFTPTEVMVFRFSALMFNAHFIHWNGPYTMSVEKYPNLIVPGPLLITAMANFFRYSYPELSTRIRQFNYRLLTPIFVGTPIRVCTNDNTLAVWLESNSTVHPTLLAKGRFSLD</sequence>
<protein>
    <submittedName>
        <fullName evidence="1">3-hydroxyacyl-ACP dehydratase Htd2</fullName>
    </submittedName>
</protein>
<dbReference type="AlphaFoldDB" id="S9PP88"/>
<evidence type="ECO:0000313" key="1">
    <source>
        <dbReference type="EMBL" id="EPX71036.1"/>
    </source>
</evidence>
<proteinExistence type="predicted"/>
<organism evidence="1 2">
    <name type="scientific">Schizosaccharomyces octosporus (strain yFS286)</name>
    <name type="common">Fission yeast</name>
    <name type="synonym">Octosporomyces octosporus</name>
    <dbReference type="NCBI Taxonomy" id="483514"/>
    <lineage>
        <taxon>Eukaryota</taxon>
        <taxon>Fungi</taxon>
        <taxon>Dikarya</taxon>
        <taxon>Ascomycota</taxon>
        <taxon>Taphrinomycotina</taxon>
        <taxon>Schizosaccharomycetes</taxon>
        <taxon>Schizosaccharomycetales</taxon>
        <taxon>Schizosaccharomycetaceae</taxon>
        <taxon>Schizosaccharomyces</taxon>
    </lineage>
</organism>
<dbReference type="Gene3D" id="3.10.129.10">
    <property type="entry name" value="Hotdog Thioesterase"/>
    <property type="match status" value="1"/>
</dbReference>
<reference evidence="1 2" key="1">
    <citation type="journal article" date="2011" name="Science">
        <title>Comparative functional genomics of the fission yeasts.</title>
        <authorList>
            <person name="Rhind N."/>
            <person name="Chen Z."/>
            <person name="Yassour M."/>
            <person name="Thompson D.A."/>
            <person name="Haas B.J."/>
            <person name="Habib N."/>
            <person name="Wapinski I."/>
            <person name="Roy S."/>
            <person name="Lin M.F."/>
            <person name="Heiman D.I."/>
            <person name="Young S.K."/>
            <person name="Furuya K."/>
            <person name="Guo Y."/>
            <person name="Pidoux A."/>
            <person name="Chen H.M."/>
            <person name="Robbertse B."/>
            <person name="Goldberg J.M."/>
            <person name="Aoki K."/>
            <person name="Bayne E.H."/>
            <person name="Berlin A.M."/>
            <person name="Desjardins C.A."/>
            <person name="Dobbs E."/>
            <person name="Dukaj L."/>
            <person name="Fan L."/>
            <person name="FitzGerald M.G."/>
            <person name="French C."/>
            <person name="Gujja S."/>
            <person name="Hansen K."/>
            <person name="Keifenheim D."/>
            <person name="Levin J.Z."/>
            <person name="Mosher R.A."/>
            <person name="Mueller C.A."/>
            <person name="Pfiffner J."/>
            <person name="Priest M."/>
            <person name="Russ C."/>
            <person name="Smialowska A."/>
            <person name="Swoboda P."/>
            <person name="Sykes S.M."/>
            <person name="Vaughn M."/>
            <person name="Vengrova S."/>
            <person name="Yoder R."/>
            <person name="Zeng Q."/>
            <person name="Allshire R."/>
            <person name="Baulcombe D."/>
            <person name="Birren B.W."/>
            <person name="Brown W."/>
            <person name="Ekwall K."/>
            <person name="Kellis M."/>
            <person name="Leatherwood J."/>
            <person name="Levin H."/>
            <person name="Margalit H."/>
            <person name="Martienssen R."/>
            <person name="Nieduszynski C.A."/>
            <person name="Spatafora J.W."/>
            <person name="Friedman N."/>
            <person name="Dalgaard J.Z."/>
            <person name="Baumann P."/>
            <person name="Niki H."/>
            <person name="Regev A."/>
            <person name="Nusbaum C."/>
        </authorList>
    </citation>
    <scope>NUCLEOTIDE SEQUENCE [LARGE SCALE GENOMIC DNA]</scope>
    <source>
        <strain evidence="2">yFS286</strain>
    </source>
</reference>
<dbReference type="GeneID" id="25030239"/>
<dbReference type="InterPro" id="IPR029069">
    <property type="entry name" value="HotDog_dom_sf"/>
</dbReference>
<keyword evidence="2" id="KW-1185">Reference proteome</keyword>
<dbReference type="SUPFAM" id="SSF54637">
    <property type="entry name" value="Thioesterase/thiol ester dehydrase-isomerase"/>
    <property type="match status" value="1"/>
</dbReference>
<dbReference type="OMA" id="WDIEERR"/>
<dbReference type="HOGENOM" id="CLU_028690_2_0_1"/>
<dbReference type="OrthoDB" id="3257538at2759"/>
<dbReference type="RefSeq" id="XP_013019666.1">
    <property type="nucleotide sequence ID" value="XM_013164212.1"/>
</dbReference>
<dbReference type="GO" id="GO:0019171">
    <property type="term" value="F:(3R)-hydroxyacyl-[acyl-carrier-protein] dehydratase activity"/>
    <property type="evidence" value="ECO:0007669"/>
    <property type="project" value="TreeGrafter"/>
</dbReference>
<dbReference type="GO" id="GO:0005739">
    <property type="term" value="C:mitochondrion"/>
    <property type="evidence" value="ECO:0007669"/>
    <property type="project" value="TreeGrafter"/>
</dbReference>
<dbReference type="InterPro" id="IPR052741">
    <property type="entry name" value="Mitochondrial_HTD2"/>
</dbReference>
<accession>S9PP88</accession>
<dbReference type="Proteomes" id="UP000016088">
    <property type="component" value="Unassembled WGS sequence"/>
</dbReference>
<dbReference type="EMBL" id="KE503208">
    <property type="protein sequence ID" value="EPX71036.1"/>
    <property type="molecule type" value="Genomic_DNA"/>
</dbReference>
<gene>
    <name evidence="1" type="ORF">SOCG_01257</name>
</gene>
<dbReference type="VEuPathDB" id="FungiDB:SOCG_01257"/>
<dbReference type="PANTHER" id="PTHR28152">
    <property type="entry name" value="HYDROXYACYL-THIOESTER DEHYDRATASE TYPE 2, MITOCHONDRIAL"/>
    <property type="match status" value="1"/>
</dbReference>
<name>S9PP88_SCHOY</name>
<evidence type="ECO:0000313" key="2">
    <source>
        <dbReference type="Proteomes" id="UP000016088"/>
    </source>
</evidence>